<evidence type="ECO:0000313" key="5">
    <source>
        <dbReference type="Proteomes" id="UP001187734"/>
    </source>
</evidence>
<dbReference type="AlphaFoldDB" id="A0AAE8M7U8"/>
<protein>
    <recommendedName>
        <fullName evidence="3">Mitochondrial chaperone BCS1-like ATPase lid domain-containing protein</fullName>
    </recommendedName>
</protein>
<dbReference type="InterPro" id="IPR057495">
    <property type="entry name" value="AAA_lid_BCS1"/>
</dbReference>
<sequence>MFPLTDSKPATEMLSHMFGLYALARNDLSSGVPAEGDGDVTDVLAEPKLAEQGSGTGLEKQFPAEVTSLALEFGRKPIPFEFSPASIQGSLLNHRNNPQSAIASLEK</sequence>
<dbReference type="Pfam" id="PF25426">
    <property type="entry name" value="AAA_lid_BCS1"/>
    <property type="match status" value="1"/>
</dbReference>
<organism evidence="4 5">
    <name type="scientific">Fusarium torulosum</name>
    <dbReference type="NCBI Taxonomy" id="33205"/>
    <lineage>
        <taxon>Eukaryota</taxon>
        <taxon>Fungi</taxon>
        <taxon>Dikarya</taxon>
        <taxon>Ascomycota</taxon>
        <taxon>Pezizomycotina</taxon>
        <taxon>Sordariomycetes</taxon>
        <taxon>Hypocreomycetidae</taxon>
        <taxon>Hypocreales</taxon>
        <taxon>Nectriaceae</taxon>
        <taxon>Fusarium</taxon>
    </lineage>
</organism>
<dbReference type="Proteomes" id="UP001187734">
    <property type="component" value="Unassembled WGS sequence"/>
</dbReference>
<comment type="caution">
    <text evidence="4">The sequence shown here is derived from an EMBL/GenBank/DDBJ whole genome shotgun (WGS) entry which is preliminary data.</text>
</comment>
<feature type="domain" description="Mitochondrial chaperone BCS1-like ATPase lid" evidence="3">
    <location>
        <begin position="62"/>
        <end position="106"/>
    </location>
</feature>
<accession>A0AAE8M7U8</accession>
<evidence type="ECO:0000256" key="2">
    <source>
        <dbReference type="ARBA" id="ARBA00022840"/>
    </source>
</evidence>
<evidence type="ECO:0000256" key="1">
    <source>
        <dbReference type="ARBA" id="ARBA00022741"/>
    </source>
</evidence>
<name>A0AAE8M7U8_9HYPO</name>
<proteinExistence type="predicted"/>
<reference evidence="4" key="1">
    <citation type="submission" date="2018-03" db="EMBL/GenBank/DDBJ databases">
        <authorList>
            <person name="Guldener U."/>
        </authorList>
    </citation>
    <scope>NUCLEOTIDE SEQUENCE</scope>
</reference>
<dbReference type="GO" id="GO:0005524">
    <property type="term" value="F:ATP binding"/>
    <property type="evidence" value="ECO:0007669"/>
    <property type="project" value="UniProtKB-KW"/>
</dbReference>
<keyword evidence="2" id="KW-0067">ATP-binding</keyword>
<gene>
    <name evidence="4" type="ORF">FTOL_05476</name>
</gene>
<keyword evidence="5" id="KW-1185">Reference proteome</keyword>
<keyword evidence="1" id="KW-0547">Nucleotide-binding</keyword>
<dbReference type="EMBL" id="ONZP01000174">
    <property type="protein sequence ID" value="SPJ75745.1"/>
    <property type="molecule type" value="Genomic_DNA"/>
</dbReference>
<evidence type="ECO:0000313" key="4">
    <source>
        <dbReference type="EMBL" id="SPJ75745.1"/>
    </source>
</evidence>
<evidence type="ECO:0000259" key="3">
    <source>
        <dbReference type="Pfam" id="PF25426"/>
    </source>
</evidence>